<gene>
    <name evidence="3" type="ORF">EV675_2505</name>
</gene>
<evidence type="ECO:0000313" key="3">
    <source>
        <dbReference type="EMBL" id="RZS86463.1"/>
    </source>
</evidence>
<dbReference type="InterPro" id="IPR002347">
    <property type="entry name" value="SDR_fam"/>
</dbReference>
<name>A0A4Q7NMV8_9BURK</name>
<comment type="similarity">
    <text evidence="1">Belongs to the short-chain dehydrogenases/reductases (SDR) family.</text>
</comment>
<evidence type="ECO:0000256" key="1">
    <source>
        <dbReference type="ARBA" id="ARBA00006484"/>
    </source>
</evidence>
<dbReference type="PANTHER" id="PTHR43639">
    <property type="entry name" value="OXIDOREDUCTASE, SHORT-CHAIN DEHYDROGENASE/REDUCTASE FAMILY (AFU_ORTHOLOGUE AFUA_5G02870)"/>
    <property type="match status" value="1"/>
</dbReference>
<reference evidence="3 4" key="1">
    <citation type="submission" date="2019-02" db="EMBL/GenBank/DDBJ databases">
        <title>Genomic Encyclopedia of Type Strains, Phase IV (KMG-IV): sequencing the most valuable type-strain genomes for metagenomic binning, comparative biology and taxonomic classification.</title>
        <authorList>
            <person name="Goeker M."/>
        </authorList>
    </citation>
    <scope>NUCLEOTIDE SEQUENCE [LARGE SCALE GENOMIC DNA]</scope>
    <source>
        <strain evidence="3 4">K24</strain>
    </source>
</reference>
<accession>A0A4Q7NMV8</accession>
<evidence type="ECO:0000313" key="4">
    <source>
        <dbReference type="Proteomes" id="UP000292445"/>
    </source>
</evidence>
<keyword evidence="2" id="KW-0560">Oxidoreductase</keyword>
<organism evidence="3 4">
    <name type="scientific">Pigmentiphaga kullae</name>
    <dbReference type="NCBI Taxonomy" id="151784"/>
    <lineage>
        <taxon>Bacteria</taxon>
        <taxon>Pseudomonadati</taxon>
        <taxon>Pseudomonadota</taxon>
        <taxon>Betaproteobacteria</taxon>
        <taxon>Burkholderiales</taxon>
        <taxon>Alcaligenaceae</taxon>
        <taxon>Pigmentiphaga</taxon>
    </lineage>
</organism>
<dbReference type="PANTHER" id="PTHR43639:SF1">
    <property type="entry name" value="SHORT-CHAIN DEHYDROGENASE_REDUCTASE FAMILY PROTEIN"/>
    <property type="match status" value="1"/>
</dbReference>
<dbReference type="FunFam" id="3.40.50.720:FF:000084">
    <property type="entry name" value="Short-chain dehydrogenase reductase"/>
    <property type="match status" value="1"/>
</dbReference>
<dbReference type="GO" id="GO:0016491">
    <property type="term" value="F:oxidoreductase activity"/>
    <property type="evidence" value="ECO:0007669"/>
    <property type="project" value="UniProtKB-KW"/>
</dbReference>
<sequence length="253" mass="26865">MNDRRKALVTGGATGIGRSAVLALARAGYDVAINYASSGKAAGDVASEAAALGARTMLLPCDVADDAAVRQMMRAVDERFGRLDALVNNAGTTAAWKVRDLESLGMGEWDRTFAVNVRGLFQVTRAAVPLLRKGTDPAIVNTASIVGLRPGPQPLPYAASKAAVVNLTKTLAWNLGPDIRVNAVAPGWMEGDWMQRMLGEKYGDLMGKRARATPLRRCVTADDVAETMLNLLQSNRFVTGEIVVIDGGYTSST</sequence>
<proteinExistence type="inferred from homology"/>
<dbReference type="PRINTS" id="PR00081">
    <property type="entry name" value="GDHRDH"/>
</dbReference>
<dbReference type="SUPFAM" id="SSF51735">
    <property type="entry name" value="NAD(P)-binding Rossmann-fold domains"/>
    <property type="match status" value="1"/>
</dbReference>
<dbReference type="InterPro" id="IPR036291">
    <property type="entry name" value="NAD(P)-bd_dom_sf"/>
</dbReference>
<evidence type="ECO:0000256" key="2">
    <source>
        <dbReference type="ARBA" id="ARBA00023002"/>
    </source>
</evidence>
<dbReference type="RefSeq" id="WP_130357553.1">
    <property type="nucleotide sequence ID" value="NZ_SGXC01000001.1"/>
</dbReference>
<protein>
    <submittedName>
        <fullName evidence="3">3-oxoacyl-[acyl-carrier protein] reductase</fullName>
    </submittedName>
</protein>
<dbReference type="AlphaFoldDB" id="A0A4Q7NMV8"/>
<dbReference type="OrthoDB" id="9793499at2"/>
<dbReference type="Gene3D" id="3.40.50.720">
    <property type="entry name" value="NAD(P)-binding Rossmann-like Domain"/>
    <property type="match status" value="1"/>
</dbReference>
<dbReference type="PRINTS" id="PR00080">
    <property type="entry name" value="SDRFAMILY"/>
</dbReference>
<dbReference type="Pfam" id="PF13561">
    <property type="entry name" value="adh_short_C2"/>
    <property type="match status" value="1"/>
</dbReference>
<comment type="caution">
    <text evidence="3">The sequence shown here is derived from an EMBL/GenBank/DDBJ whole genome shotgun (WGS) entry which is preliminary data.</text>
</comment>
<keyword evidence="4" id="KW-1185">Reference proteome</keyword>
<dbReference type="EMBL" id="SGXC01000001">
    <property type="protein sequence ID" value="RZS86463.1"/>
    <property type="molecule type" value="Genomic_DNA"/>
</dbReference>
<dbReference type="CDD" id="cd05233">
    <property type="entry name" value="SDR_c"/>
    <property type="match status" value="1"/>
</dbReference>
<dbReference type="Proteomes" id="UP000292445">
    <property type="component" value="Unassembled WGS sequence"/>
</dbReference>